<protein>
    <submittedName>
        <fullName evidence="1">Uncharacterized protein</fullName>
    </submittedName>
</protein>
<name>A0AAN7BG05_9PEZI</name>
<reference evidence="1" key="2">
    <citation type="submission" date="2023-05" db="EMBL/GenBank/DDBJ databases">
        <authorList>
            <consortium name="Lawrence Berkeley National Laboratory"/>
            <person name="Steindorff A."/>
            <person name="Hensen N."/>
            <person name="Bonometti L."/>
            <person name="Westerberg I."/>
            <person name="Brannstrom I.O."/>
            <person name="Guillou S."/>
            <person name="Cros-Aarteil S."/>
            <person name="Calhoun S."/>
            <person name="Haridas S."/>
            <person name="Kuo A."/>
            <person name="Mondo S."/>
            <person name="Pangilinan J."/>
            <person name="Riley R."/>
            <person name="Labutti K."/>
            <person name="Andreopoulos B."/>
            <person name="Lipzen A."/>
            <person name="Chen C."/>
            <person name="Yanf M."/>
            <person name="Daum C."/>
            <person name="Ng V."/>
            <person name="Clum A."/>
            <person name="Ohm R."/>
            <person name="Martin F."/>
            <person name="Silar P."/>
            <person name="Natvig D."/>
            <person name="Lalanne C."/>
            <person name="Gautier V."/>
            <person name="Ament-Velasquez S.L."/>
            <person name="Kruys A."/>
            <person name="Hutchinson M.I."/>
            <person name="Powell A.J."/>
            <person name="Barry K."/>
            <person name="Miller A.N."/>
            <person name="Grigoriev I.V."/>
            <person name="Debuchy R."/>
            <person name="Gladieux P."/>
            <person name="Thoren M.H."/>
            <person name="Johannesson H."/>
        </authorList>
    </citation>
    <scope>NUCLEOTIDE SEQUENCE</scope>
    <source>
        <strain evidence="1">CBS 990.96</strain>
    </source>
</reference>
<proteinExistence type="predicted"/>
<keyword evidence="2" id="KW-1185">Reference proteome</keyword>
<organism evidence="1 2">
    <name type="scientific">Podospora fimiseda</name>
    <dbReference type="NCBI Taxonomy" id="252190"/>
    <lineage>
        <taxon>Eukaryota</taxon>
        <taxon>Fungi</taxon>
        <taxon>Dikarya</taxon>
        <taxon>Ascomycota</taxon>
        <taxon>Pezizomycotina</taxon>
        <taxon>Sordariomycetes</taxon>
        <taxon>Sordariomycetidae</taxon>
        <taxon>Sordariales</taxon>
        <taxon>Podosporaceae</taxon>
        <taxon>Podospora</taxon>
    </lineage>
</organism>
<gene>
    <name evidence="1" type="ORF">QBC38DRAFT_460109</name>
</gene>
<dbReference type="EMBL" id="MU865457">
    <property type="protein sequence ID" value="KAK4222729.1"/>
    <property type="molecule type" value="Genomic_DNA"/>
</dbReference>
<dbReference type="Proteomes" id="UP001301958">
    <property type="component" value="Unassembled WGS sequence"/>
</dbReference>
<reference evidence="1" key="1">
    <citation type="journal article" date="2023" name="Mol. Phylogenet. Evol.">
        <title>Genome-scale phylogeny and comparative genomics of the fungal order Sordariales.</title>
        <authorList>
            <person name="Hensen N."/>
            <person name="Bonometti L."/>
            <person name="Westerberg I."/>
            <person name="Brannstrom I.O."/>
            <person name="Guillou S."/>
            <person name="Cros-Aarteil S."/>
            <person name="Calhoun S."/>
            <person name="Haridas S."/>
            <person name="Kuo A."/>
            <person name="Mondo S."/>
            <person name="Pangilinan J."/>
            <person name="Riley R."/>
            <person name="LaButti K."/>
            <person name="Andreopoulos B."/>
            <person name="Lipzen A."/>
            <person name="Chen C."/>
            <person name="Yan M."/>
            <person name="Daum C."/>
            <person name="Ng V."/>
            <person name="Clum A."/>
            <person name="Steindorff A."/>
            <person name="Ohm R.A."/>
            <person name="Martin F."/>
            <person name="Silar P."/>
            <person name="Natvig D.O."/>
            <person name="Lalanne C."/>
            <person name="Gautier V."/>
            <person name="Ament-Velasquez S.L."/>
            <person name="Kruys A."/>
            <person name="Hutchinson M.I."/>
            <person name="Powell A.J."/>
            <person name="Barry K."/>
            <person name="Miller A.N."/>
            <person name="Grigoriev I.V."/>
            <person name="Debuchy R."/>
            <person name="Gladieux P."/>
            <person name="Hiltunen Thoren M."/>
            <person name="Johannesson H."/>
        </authorList>
    </citation>
    <scope>NUCLEOTIDE SEQUENCE</scope>
    <source>
        <strain evidence="1">CBS 990.96</strain>
    </source>
</reference>
<sequence>MKPSQPLTAPTTTTNTDCSSPARLYQKLPNEVRVMIWEYIAADNLIPRIYCGPWFSDPSAPSRRREHDPEFPWERPRQEMGRIGTLQPIPQSRMALLENEKNATTLTMDVECNIIYHNCYWNSCPALVGYLEAEAENFTHLTLHSGISRGKGGESIAEARAIRI</sequence>
<accession>A0AAN7BG05</accession>
<evidence type="ECO:0000313" key="1">
    <source>
        <dbReference type="EMBL" id="KAK4222729.1"/>
    </source>
</evidence>
<dbReference type="AlphaFoldDB" id="A0AAN7BG05"/>
<evidence type="ECO:0000313" key="2">
    <source>
        <dbReference type="Proteomes" id="UP001301958"/>
    </source>
</evidence>
<comment type="caution">
    <text evidence="1">The sequence shown here is derived from an EMBL/GenBank/DDBJ whole genome shotgun (WGS) entry which is preliminary data.</text>
</comment>